<dbReference type="Proteomes" id="UP000244867">
    <property type="component" value="Unassembled WGS sequence"/>
</dbReference>
<dbReference type="Gene3D" id="2.40.10.10">
    <property type="entry name" value="Trypsin-like serine proteases"/>
    <property type="match status" value="2"/>
</dbReference>
<keyword evidence="6" id="KW-0645">Protease</keyword>
<keyword evidence="7" id="KW-1185">Reference proteome</keyword>
<evidence type="ECO:0000256" key="3">
    <source>
        <dbReference type="ARBA" id="ARBA00022989"/>
    </source>
</evidence>
<keyword evidence="6" id="KW-0378">Hydrolase</keyword>
<feature type="transmembrane region" description="Helical" evidence="5">
    <location>
        <begin position="98"/>
        <end position="120"/>
    </location>
</feature>
<dbReference type="InterPro" id="IPR009003">
    <property type="entry name" value="Peptidase_S1_PA"/>
</dbReference>
<feature type="transmembrane region" description="Helical" evidence="5">
    <location>
        <begin position="28"/>
        <end position="49"/>
    </location>
</feature>
<dbReference type="InterPro" id="IPR001940">
    <property type="entry name" value="Peptidase_S1C"/>
</dbReference>
<dbReference type="OrthoDB" id="9766361at2"/>
<dbReference type="RefSeq" id="WP_108343036.1">
    <property type="nucleotide sequence ID" value="NZ_PYXZ01000001.1"/>
</dbReference>
<dbReference type="PANTHER" id="PTHR43019:SF23">
    <property type="entry name" value="PROTEASE DO-LIKE 5, CHLOROPLASTIC"/>
    <property type="match status" value="1"/>
</dbReference>
<dbReference type="Pfam" id="PF02674">
    <property type="entry name" value="Colicin_V"/>
    <property type="match status" value="1"/>
</dbReference>
<dbReference type="GO" id="GO:0009403">
    <property type="term" value="P:toxin biosynthetic process"/>
    <property type="evidence" value="ECO:0007669"/>
    <property type="project" value="InterPro"/>
</dbReference>
<organism evidence="6 7">
    <name type="scientific">Nocardioides currus</name>
    <dbReference type="NCBI Taxonomy" id="2133958"/>
    <lineage>
        <taxon>Bacteria</taxon>
        <taxon>Bacillati</taxon>
        <taxon>Actinomycetota</taxon>
        <taxon>Actinomycetes</taxon>
        <taxon>Propionibacteriales</taxon>
        <taxon>Nocardioidaceae</taxon>
        <taxon>Nocardioides</taxon>
    </lineage>
</organism>
<protein>
    <submittedName>
        <fullName evidence="6">Serine protease</fullName>
    </submittedName>
</protein>
<sequence>MNILDWCLLALVGVYALSGYWQGFITGAFATAGLLCGGLLGVWLAPIALGDAAPSLWVSLGALFIVILSASLGQALLQYVGARIRARIRWQPIRAVDAIGGAALSAAAVLLVSWALGVAISGSRIGGITPIVRDSTVLAEVDSVLPDRASDALGAFNNVVGTTFFPRYLEPFAPEQIVRVAPGPQRLLTDPDVLAAGPSVLKVRGSNDCGSGVEGSGFLFAPGRLMTNAHVVAGVDDPEVEIDGSSVPARVVVYNPEIDVAVLALDEGDLPHLVFDQDAKAQDGVAVLGYPQDGPYDVQTGRVRAEQRLRSPDIYGEGTVLRDVFSLRSLIRQGNSGGPIVNSSGDVVGMVFAASVTDPDTGYALTAEQVSESAARGVTSESEVDTGACAG</sequence>
<feature type="transmembrane region" description="Helical" evidence="5">
    <location>
        <begin position="55"/>
        <end position="77"/>
    </location>
</feature>
<reference evidence="6 7" key="1">
    <citation type="submission" date="2018-03" db="EMBL/GenBank/DDBJ databases">
        <authorList>
            <person name="Keele B.F."/>
        </authorList>
    </citation>
    <scope>NUCLEOTIDE SEQUENCE [LARGE SCALE GENOMIC DNA]</scope>
    <source>
        <strain evidence="6 7">IB-3</strain>
    </source>
</reference>
<dbReference type="PANTHER" id="PTHR43019">
    <property type="entry name" value="SERINE ENDOPROTEASE DEGS"/>
    <property type="match status" value="1"/>
</dbReference>
<dbReference type="PRINTS" id="PR00834">
    <property type="entry name" value="PROTEASES2C"/>
</dbReference>
<dbReference type="SUPFAM" id="SSF50494">
    <property type="entry name" value="Trypsin-like serine proteases"/>
    <property type="match status" value="1"/>
</dbReference>
<dbReference type="EMBL" id="PYXZ01000001">
    <property type="protein sequence ID" value="PUA82851.1"/>
    <property type="molecule type" value="Genomic_DNA"/>
</dbReference>
<dbReference type="InterPro" id="IPR003825">
    <property type="entry name" value="Colicin-V_CvpA"/>
</dbReference>
<evidence type="ECO:0000256" key="2">
    <source>
        <dbReference type="ARBA" id="ARBA00022692"/>
    </source>
</evidence>
<evidence type="ECO:0000256" key="1">
    <source>
        <dbReference type="ARBA" id="ARBA00004141"/>
    </source>
</evidence>
<dbReference type="AlphaFoldDB" id="A0A2R7Z2I9"/>
<accession>A0A2R7Z2I9</accession>
<keyword evidence="2 5" id="KW-0812">Transmembrane</keyword>
<gene>
    <name evidence="6" type="ORF">C7S10_03830</name>
</gene>
<evidence type="ECO:0000256" key="5">
    <source>
        <dbReference type="SAM" id="Phobius"/>
    </source>
</evidence>
<dbReference type="InterPro" id="IPR047680">
    <property type="entry name" value="MarP-like"/>
</dbReference>
<evidence type="ECO:0000313" key="6">
    <source>
        <dbReference type="EMBL" id="PUA82851.1"/>
    </source>
</evidence>
<evidence type="ECO:0000256" key="4">
    <source>
        <dbReference type="ARBA" id="ARBA00023136"/>
    </source>
</evidence>
<keyword evidence="3 5" id="KW-1133">Transmembrane helix</keyword>
<dbReference type="GO" id="GO:0016020">
    <property type="term" value="C:membrane"/>
    <property type="evidence" value="ECO:0007669"/>
    <property type="project" value="UniProtKB-SubCell"/>
</dbReference>
<name>A0A2R7Z2I9_9ACTN</name>
<dbReference type="GO" id="GO:0004252">
    <property type="term" value="F:serine-type endopeptidase activity"/>
    <property type="evidence" value="ECO:0007669"/>
    <property type="project" value="InterPro"/>
</dbReference>
<dbReference type="InterPro" id="IPR043504">
    <property type="entry name" value="Peptidase_S1_PA_chymotrypsin"/>
</dbReference>
<evidence type="ECO:0000313" key="7">
    <source>
        <dbReference type="Proteomes" id="UP000244867"/>
    </source>
</evidence>
<proteinExistence type="predicted"/>
<dbReference type="NCBIfam" id="NF033740">
    <property type="entry name" value="MarP_fam_protase"/>
    <property type="match status" value="1"/>
</dbReference>
<keyword evidence="4 5" id="KW-0472">Membrane</keyword>
<comment type="caution">
    <text evidence="6">The sequence shown here is derived from an EMBL/GenBank/DDBJ whole genome shotgun (WGS) entry which is preliminary data.</text>
</comment>
<dbReference type="Pfam" id="PF13365">
    <property type="entry name" value="Trypsin_2"/>
    <property type="match status" value="1"/>
</dbReference>
<dbReference type="GO" id="GO:0006508">
    <property type="term" value="P:proteolysis"/>
    <property type="evidence" value="ECO:0007669"/>
    <property type="project" value="UniProtKB-KW"/>
</dbReference>
<comment type="subcellular location">
    <subcellularLocation>
        <location evidence="1">Membrane</location>
        <topology evidence="1">Multi-pass membrane protein</topology>
    </subcellularLocation>
</comment>